<name>A0AAV4WIF8_CAEEX</name>
<protein>
    <submittedName>
        <fullName evidence="1">Uncharacterized protein</fullName>
    </submittedName>
</protein>
<dbReference type="AlphaFoldDB" id="A0AAV4WIF8"/>
<evidence type="ECO:0000313" key="1">
    <source>
        <dbReference type="EMBL" id="GIY82014.1"/>
    </source>
</evidence>
<reference evidence="1 2" key="1">
    <citation type="submission" date="2021-06" db="EMBL/GenBank/DDBJ databases">
        <title>Caerostris extrusa draft genome.</title>
        <authorList>
            <person name="Kono N."/>
            <person name="Arakawa K."/>
        </authorList>
    </citation>
    <scope>NUCLEOTIDE SEQUENCE [LARGE SCALE GENOMIC DNA]</scope>
</reference>
<keyword evidence="2" id="KW-1185">Reference proteome</keyword>
<evidence type="ECO:0000313" key="2">
    <source>
        <dbReference type="Proteomes" id="UP001054945"/>
    </source>
</evidence>
<accession>A0AAV4WIF8</accession>
<comment type="caution">
    <text evidence="1">The sequence shown here is derived from an EMBL/GenBank/DDBJ whole genome shotgun (WGS) entry which is preliminary data.</text>
</comment>
<gene>
    <name evidence="1" type="ORF">CEXT_589651</name>
</gene>
<proteinExistence type="predicted"/>
<dbReference type="EMBL" id="BPLR01016197">
    <property type="protein sequence ID" value="GIY82014.1"/>
    <property type="molecule type" value="Genomic_DNA"/>
</dbReference>
<sequence>MKDSSLSLPNSRHVFQIPPPPLVLRSSLPRSEIGKLVLIGLTNYSYGSGHGVTDEPLANFGIGNLPQQAIWRFFSISDFCINKMDEKETNGVAMTFTNSIR</sequence>
<organism evidence="1 2">
    <name type="scientific">Caerostris extrusa</name>
    <name type="common">Bark spider</name>
    <name type="synonym">Caerostris bankana</name>
    <dbReference type="NCBI Taxonomy" id="172846"/>
    <lineage>
        <taxon>Eukaryota</taxon>
        <taxon>Metazoa</taxon>
        <taxon>Ecdysozoa</taxon>
        <taxon>Arthropoda</taxon>
        <taxon>Chelicerata</taxon>
        <taxon>Arachnida</taxon>
        <taxon>Araneae</taxon>
        <taxon>Araneomorphae</taxon>
        <taxon>Entelegynae</taxon>
        <taxon>Araneoidea</taxon>
        <taxon>Araneidae</taxon>
        <taxon>Caerostris</taxon>
    </lineage>
</organism>
<dbReference type="Proteomes" id="UP001054945">
    <property type="component" value="Unassembled WGS sequence"/>
</dbReference>